<accession>A0A9W9SL99</accession>
<organism evidence="2 3">
    <name type="scientific">Penicillium cataractarum</name>
    <dbReference type="NCBI Taxonomy" id="2100454"/>
    <lineage>
        <taxon>Eukaryota</taxon>
        <taxon>Fungi</taxon>
        <taxon>Dikarya</taxon>
        <taxon>Ascomycota</taxon>
        <taxon>Pezizomycotina</taxon>
        <taxon>Eurotiomycetes</taxon>
        <taxon>Eurotiomycetidae</taxon>
        <taxon>Eurotiales</taxon>
        <taxon>Aspergillaceae</taxon>
        <taxon>Penicillium</taxon>
    </lineage>
</organism>
<dbReference type="Pfam" id="PF11905">
    <property type="entry name" value="DUF3425"/>
    <property type="match status" value="1"/>
</dbReference>
<dbReference type="RefSeq" id="XP_056558212.1">
    <property type="nucleotide sequence ID" value="XM_056696000.1"/>
</dbReference>
<dbReference type="AlphaFoldDB" id="A0A9W9SL99"/>
<comment type="caution">
    <text evidence="2">The sequence shown here is derived from an EMBL/GenBank/DDBJ whole genome shotgun (WGS) entry which is preliminary data.</text>
</comment>
<dbReference type="Proteomes" id="UP001147782">
    <property type="component" value="Unassembled WGS sequence"/>
</dbReference>
<dbReference type="InterPro" id="IPR021833">
    <property type="entry name" value="DUF3425"/>
</dbReference>
<gene>
    <name evidence="2" type="ORF">N7496_003069</name>
</gene>
<dbReference type="GeneID" id="81435177"/>
<name>A0A9W9SL99_9EURO</name>
<keyword evidence="3" id="KW-1185">Reference proteome</keyword>
<proteinExistence type="predicted"/>
<dbReference type="OrthoDB" id="125347at2759"/>
<feature type="region of interest" description="Disordered" evidence="1">
    <location>
        <begin position="1"/>
        <end position="25"/>
    </location>
</feature>
<reference evidence="2" key="1">
    <citation type="submission" date="2022-11" db="EMBL/GenBank/DDBJ databases">
        <authorList>
            <person name="Petersen C."/>
        </authorList>
    </citation>
    <scope>NUCLEOTIDE SEQUENCE</scope>
    <source>
        <strain evidence="2">IBT 29864</strain>
    </source>
</reference>
<evidence type="ECO:0000256" key="1">
    <source>
        <dbReference type="SAM" id="MobiDB-lite"/>
    </source>
</evidence>
<dbReference type="PANTHER" id="PTHR38116:SF1">
    <property type="entry name" value="BZIP DOMAIN-CONTAINING PROTEIN"/>
    <property type="match status" value="1"/>
</dbReference>
<evidence type="ECO:0000313" key="2">
    <source>
        <dbReference type="EMBL" id="KAJ5380641.1"/>
    </source>
</evidence>
<dbReference type="EMBL" id="JAPZBS010000002">
    <property type="protein sequence ID" value="KAJ5380641.1"/>
    <property type="molecule type" value="Genomic_DNA"/>
</dbReference>
<evidence type="ECO:0000313" key="3">
    <source>
        <dbReference type="Proteomes" id="UP001147782"/>
    </source>
</evidence>
<sequence>MATLAPADFLRRNPAPNAPSEADQRRLRKKIQNRLNQRARKVPTKSFLGMRLQAKNGPQAYQVHRWRIDTNDEPQQISAISRAVKDGPRHATGGSENNVLESLPRSQSTLGLKINPTASGPSLPADNLLHLIHYNTFRGLYNNKVILGTAAVSWEPETLPDLFDKAFPGFSVVLPFAPGLPSNLSPSESQRNIVHSTWINLIPFAAMRENLIRWETCFDHEAFARDLVGNVADPEIFPQPRYSRIATPVRDNYSLSGDEDDDEVTANRNGLILWGESYDVNSWEVTPGFLRKWAWVMQGCEELIVSSNRWRRIRGEEPLRFSISVEVLK</sequence>
<dbReference type="PANTHER" id="PTHR38116">
    <property type="entry name" value="CHROMOSOME 7, WHOLE GENOME SHOTGUN SEQUENCE"/>
    <property type="match status" value="1"/>
</dbReference>
<reference evidence="2" key="2">
    <citation type="journal article" date="2023" name="IMA Fungus">
        <title>Comparative genomic study of the Penicillium genus elucidates a diverse pangenome and 15 lateral gene transfer events.</title>
        <authorList>
            <person name="Petersen C."/>
            <person name="Sorensen T."/>
            <person name="Nielsen M.R."/>
            <person name="Sondergaard T.E."/>
            <person name="Sorensen J.L."/>
            <person name="Fitzpatrick D.A."/>
            <person name="Frisvad J.C."/>
            <person name="Nielsen K.L."/>
        </authorList>
    </citation>
    <scope>NUCLEOTIDE SEQUENCE</scope>
    <source>
        <strain evidence="2">IBT 29864</strain>
    </source>
</reference>
<protein>
    <submittedName>
        <fullName evidence="2">Uncharacterized protein</fullName>
    </submittedName>
</protein>